<organism evidence="2">
    <name type="scientific">Brassica campestris</name>
    <name type="common">Field mustard</name>
    <dbReference type="NCBI Taxonomy" id="3711"/>
    <lineage>
        <taxon>Eukaryota</taxon>
        <taxon>Viridiplantae</taxon>
        <taxon>Streptophyta</taxon>
        <taxon>Embryophyta</taxon>
        <taxon>Tracheophyta</taxon>
        <taxon>Spermatophyta</taxon>
        <taxon>Magnoliopsida</taxon>
        <taxon>eudicotyledons</taxon>
        <taxon>Gunneridae</taxon>
        <taxon>Pentapetalae</taxon>
        <taxon>rosids</taxon>
        <taxon>malvids</taxon>
        <taxon>Brassicales</taxon>
        <taxon>Brassicaceae</taxon>
        <taxon>Brassiceae</taxon>
        <taxon>Brassica</taxon>
    </lineage>
</organism>
<evidence type="ECO:0000313" key="3">
    <source>
        <dbReference type="EnsemblPlants" id="Bra040970.1-P"/>
    </source>
</evidence>
<evidence type="ECO:0000313" key="2">
    <source>
        <dbReference type="EMBL" id="VDC61139.1"/>
    </source>
</evidence>
<proteinExistence type="predicted"/>
<evidence type="ECO:0000313" key="1">
    <source>
        <dbReference type="EMBL" id="CAG7863828.1"/>
    </source>
</evidence>
<dbReference type="Gramene" id="Bra040970.1">
    <property type="protein sequence ID" value="Bra040970.1-P"/>
    <property type="gene ID" value="Bra040970"/>
</dbReference>
<dbReference type="Gramene" id="A09p42950.2_BraZ1">
    <property type="protein sequence ID" value="A09p42950.2_BraZ1.CDS"/>
    <property type="gene ID" value="A09g42950.2_BraZ1"/>
</dbReference>
<dbReference type="Proteomes" id="UP000694005">
    <property type="component" value="Chromosome A09"/>
</dbReference>
<dbReference type="EMBL" id="LS974625">
    <property type="protein sequence ID" value="CAG7863828.1"/>
    <property type="molecule type" value="Genomic_DNA"/>
</dbReference>
<reference evidence="2" key="3">
    <citation type="submission" date="2018-11" db="EMBL/GenBank/DDBJ databases">
        <authorList>
            <consortium name="Genoscope - CEA"/>
            <person name="William W."/>
        </authorList>
    </citation>
    <scope>NUCLEOTIDE SEQUENCE</scope>
</reference>
<gene>
    <name evidence="2" type="ORF">BRAA09T38750Z</name>
    <name evidence="1" type="ORF">BRAPAZ1V2_A09P42950.2</name>
</gene>
<evidence type="ECO:0000313" key="4">
    <source>
        <dbReference type="Proteomes" id="UP000011750"/>
    </source>
</evidence>
<dbReference type="EMBL" id="LR031568">
    <property type="protein sequence ID" value="VDC61139.1"/>
    <property type="molecule type" value="Genomic_DNA"/>
</dbReference>
<keyword evidence="4" id="KW-1185">Reference proteome</keyword>
<dbReference type="Proteomes" id="UP000011750">
    <property type="component" value="Unassembled WGS sequence"/>
</dbReference>
<reference evidence="3" key="4">
    <citation type="submission" date="2023-03" db="UniProtKB">
        <authorList>
            <consortium name="EnsemblPlants"/>
        </authorList>
    </citation>
    <scope>IDENTIFICATION</scope>
    <source>
        <strain evidence="3">cv. Chiifu-401-42</strain>
    </source>
</reference>
<reference evidence="4" key="2">
    <citation type="journal article" date="2018" name="Hortic Res">
        <title>Improved Brassica rapa reference genome by single-molecule sequencing and chromosome conformation capture technologies.</title>
        <authorList>
            <person name="Zhang L."/>
            <person name="Cai X."/>
            <person name="Wu J."/>
            <person name="Liu M."/>
            <person name="Grob S."/>
            <person name="Cheng F."/>
            <person name="Liang J."/>
            <person name="Cai C."/>
            <person name="Liu Z."/>
            <person name="Liu B."/>
            <person name="Wang F."/>
            <person name="Li S."/>
            <person name="Liu F."/>
            <person name="Li X."/>
            <person name="Cheng L."/>
            <person name="Yang W."/>
            <person name="Li M.H."/>
            <person name="Grossniklaus U."/>
            <person name="Zheng H."/>
            <person name="Wang X."/>
        </authorList>
    </citation>
    <scope>NUCLEOTIDE SEQUENCE [LARGE SCALE GENOMIC DNA]</scope>
    <source>
        <strain evidence="4">cv. Chiifu-401-42</strain>
    </source>
</reference>
<dbReference type="HOGENOM" id="CLU_2187648_0_0_1"/>
<dbReference type="AlphaFoldDB" id="A0A3P5Y1Q3"/>
<protein>
    <submittedName>
        <fullName evidence="2 3">Uncharacterized protein</fullName>
    </submittedName>
</protein>
<reference evidence="4" key="1">
    <citation type="journal article" date="2011" name="Nat. Genet.">
        <title>The genome of the mesopolyploid crop species Brassica rapa.</title>
        <authorList>
            <consortium name="Brassica rapa Genome Sequencing Project Consortium"/>
            <person name="Wang X."/>
            <person name="Wang H."/>
            <person name="Wang J."/>
            <person name="Sun R."/>
            <person name="Wu J."/>
            <person name="Liu S."/>
            <person name="Bai Y."/>
            <person name="Mun J.H."/>
            <person name="Bancroft I."/>
            <person name="Cheng F."/>
            <person name="Huang S."/>
            <person name="Li X."/>
            <person name="Hua W."/>
            <person name="Wang J."/>
            <person name="Wang X."/>
            <person name="Freeling M."/>
            <person name="Pires J.C."/>
            <person name="Paterson A.H."/>
            <person name="Chalhoub B."/>
            <person name="Wang B."/>
            <person name="Hayward A."/>
            <person name="Sharpe A.G."/>
            <person name="Park B.S."/>
            <person name="Weisshaar B."/>
            <person name="Liu B."/>
            <person name="Li B."/>
            <person name="Liu B."/>
            <person name="Tong C."/>
            <person name="Song C."/>
            <person name="Duran C."/>
            <person name="Peng C."/>
            <person name="Geng C."/>
            <person name="Koh C."/>
            <person name="Lin C."/>
            <person name="Edwards D."/>
            <person name="Mu D."/>
            <person name="Shen D."/>
            <person name="Soumpourou E."/>
            <person name="Li F."/>
            <person name="Fraser F."/>
            <person name="Conant G."/>
            <person name="Lassalle G."/>
            <person name="King G.J."/>
            <person name="Bonnema G."/>
            <person name="Tang H."/>
            <person name="Wang H."/>
            <person name="Belcram H."/>
            <person name="Zhou H."/>
            <person name="Hirakawa H."/>
            <person name="Abe H."/>
            <person name="Guo H."/>
            <person name="Wang H."/>
            <person name="Jin H."/>
            <person name="Parkin I.A."/>
            <person name="Batley J."/>
            <person name="Kim J.S."/>
            <person name="Just J."/>
            <person name="Li J."/>
            <person name="Xu J."/>
            <person name="Deng J."/>
            <person name="Kim J.A."/>
            <person name="Li J."/>
            <person name="Yu J."/>
            <person name="Meng J."/>
            <person name="Wang J."/>
            <person name="Min J."/>
            <person name="Poulain J."/>
            <person name="Wang J."/>
            <person name="Hatakeyama K."/>
            <person name="Wu K."/>
            <person name="Wang L."/>
            <person name="Fang L."/>
            <person name="Trick M."/>
            <person name="Links M.G."/>
            <person name="Zhao M."/>
            <person name="Jin M."/>
            <person name="Ramchiary N."/>
            <person name="Drou N."/>
            <person name="Berkman P.J."/>
            <person name="Cai Q."/>
            <person name="Huang Q."/>
            <person name="Li R."/>
            <person name="Tabata S."/>
            <person name="Cheng S."/>
            <person name="Zhang S."/>
            <person name="Zhang S."/>
            <person name="Huang S."/>
            <person name="Sato S."/>
            <person name="Sun S."/>
            <person name="Kwon S.J."/>
            <person name="Choi S.R."/>
            <person name="Lee T.H."/>
            <person name="Fan W."/>
            <person name="Zhao X."/>
            <person name="Tan X."/>
            <person name="Xu X."/>
            <person name="Wang Y."/>
            <person name="Qiu Y."/>
            <person name="Yin Y."/>
            <person name="Li Y."/>
            <person name="Du Y."/>
            <person name="Liao Y."/>
            <person name="Lim Y."/>
            <person name="Narusaka Y."/>
            <person name="Wang Y."/>
            <person name="Wang Z."/>
            <person name="Li Z."/>
            <person name="Wang Z."/>
            <person name="Xiong Z."/>
            <person name="Zhang Z."/>
        </authorList>
    </citation>
    <scope>NUCLEOTIDE SEQUENCE [LARGE SCALE GENOMIC DNA]</scope>
    <source>
        <strain evidence="4">cv. Chiifu-401-42</strain>
    </source>
</reference>
<dbReference type="OMA" id="HGFAAWP"/>
<dbReference type="EnsemblPlants" id="Bra040970.1">
    <property type="protein sequence ID" value="Bra040970.1-P"/>
    <property type="gene ID" value="Bra040970"/>
</dbReference>
<sequence>MVSFLAVDAHRHLQKSPLLPHSFGIYLVFSVLNKEDETAQLRDSFLAACAATLGEFLLGVRDVRTVLIQHGFAAWPDLYGLGCSGEGSHGEGYVFASKEVDFIAPISVS</sequence>
<accession>A0A3P5Y1Q3</accession>
<accession>M4FIP1</accession>
<name>A0A3P5Y1Q3_BRACM</name>